<protein>
    <submittedName>
        <fullName evidence="2">Helix-turn-helix transcriptional regulator</fullName>
    </submittedName>
</protein>
<dbReference type="PROSITE" id="PS50987">
    <property type="entry name" value="HTH_ARSR_2"/>
    <property type="match status" value="1"/>
</dbReference>
<dbReference type="SMART" id="SM00418">
    <property type="entry name" value="HTH_ARSR"/>
    <property type="match status" value="1"/>
</dbReference>
<dbReference type="KEGG" id="pfer:IRI77_15280"/>
<dbReference type="InterPro" id="IPR036388">
    <property type="entry name" value="WH-like_DNA-bd_sf"/>
</dbReference>
<dbReference type="EMBL" id="CP063849">
    <property type="protein sequence ID" value="QOY91253.1"/>
    <property type="molecule type" value="Genomic_DNA"/>
</dbReference>
<accession>A0A7S7SNT3</accession>
<dbReference type="SUPFAM" id="SSF46785">
    <property type="entry name" value="Winged helix' DNA-binding domain"/>
    <property type="match status" value="1"/>
</dbReference>
<dbReference type="GO" id="GO:0003700">
    <property type="term" value="F:DNA-binding transcription factor activity"/>
    <property type="evidence" value="ECO:0007669"/>
    <property type="project" value="InterPro"/>
</dbReference>
<evidence type="ECO:0000259" key="1">
    <source>
        <dbReference type="PROSITE" id="PS50987"/>
    </source>
</evidence>
<organism evidence="2 3">
    <name type="scientific">Paludibaculum fermentans</name>
    <dbReference type="NCBI Taxonomy" id="1473598"/>
    <lineage>
        <taxon>Bacteria</taxon>
        <taxon>Pseudomonadati</taxon>
        <taxon>Acidobacteriota</taxon>
        <taxon>Terriglobia</taxon>
        <taxon>Bryobacterales</taxon>
        <taxon>Bryobacteraceae</taxon>
        <taxon>Paludibaculum</taxon>
    </lineage>
</organism>
<dbReference type="PANTHER" id="PTHR38600">
    <property type="entry name" value="TRANSCRIPTIONAL REGULATORY PROTEIN"/>
    <property type="match status" value="1"/>
</dbReference>
<dbReference type="InterPro" id="IPR011991">
    <property type="entry name" value="ArsR-like_HTH"/>
</dbReference>
<feature type="domain" description="HTH arsR-type" evidence="1">
    <location>
        <begin position="1"/>
        <end position="95"/>
    </location>
</feature>
<dbReference type="InterPro" id="IPR001845">
    <property type="entry name" value="HTH_ArsR_DNA-bd_dom"/>
</dbReference>
<gene>
    <name evidence="2" type="ORF">IRI77_15280</name>
</gene>
<keyword evidence="3" id="KW-1185">Reference proteome</keyword>
<sequence length="113" mass="12839">MPNQQASQLDRVFHGLADPTRRAVLNRLSSGPAAVSELANPFRMSLPAFLQHLDVLEECGLVKSRKAGRVRTYQLTPQPLKAAEGWLEQQRSLWSRRLDQLDTYLSDLKEQQP</sequence>
<dbReference type="NCBIfam" id="NF033788">
    <property type="entry name" value="HTH_metalloreg"/>
    <property type="match status" value="1"/>
</dbReference>
<dbReference type="AlphaFoldDB" id="A0A7S7SNT3"/>
<dbReference type="Pfam" id="PF12840">
    <property type="entry name" value="HTH_20"/>
    <property type="match status" value="1"/>
</dbReference>
<reference evidence="2 3" key="1">
    <citation type="submission" date="2020-10" db="EMBL/GenBank/DDBJ databases">
        <title>Complete genome sequence of Paludibaculum fermentans P105T, a facultatively anaerobic acidobacterium capable of dissimilatory Fe(III) reduction.</title>
        <authorList>
            <person name="Dedysh S.N."/>
            <person name="Beletsky A.V."/>
            <person name="Kulichevskaya I.S."/>
            <person name="Mardanov A.V."/>
            <person name="Ravin N.V."/>
        </authorList>
    </citation>
    <scope>NUCLEOTIDE SEQUENCE [LARGE SCALE GENOMIC DNA]</scope>
    <source>
        <strain evidence="2 3">P105</strain>
    </source>
</reference>
<dbReference type="Gene3D" id="1.10.10.10">
    <property type="entry name" value="Winged helix-like DNA-binding domain superfamily/Winged helix DNA-binding domain"/>
    <property type="match status" value="1"/>
</dbReference>
<dbReference type="PRINTS" id="PR00778">
    <property type="entry name" value="HTHARSR"/>
</dbReference>
<dbReference type="Proteomes" id="UP000593892">
    <property type="component" value="Chromosome"/>
</dbReference>
<evidence type="ECO:0000313" key="2">
    <source>
        <dbReference type="EMBL" id="QOY91253.1"/>
    </source>
</evidence>
<dbReference type="RefSeq" id="WP_194452907.1">
    <property type="nucleotide sequence ID" value="NZ_CP063849.1"/>
</dbReference>
<evidence type="ECO:0000313" key="3">
    <source>
        <dbReference type="Proteomes" id="UP000593892"/>
    </source>
</evidence>
<proteinExistence type="predicted"/>
<dbReference type="PANTHER" id="PTHR38600:SF2">
    <property type="entry name" value="SLL0088 PROTEIN"/>
    <property type="match status" value="1"/>
</dbReference>
<dbReference type="CDD" id="cd00090">
    <property type="entry name" value="HTH_ARSR"/>
    <property type="match status" value="1"/>
</dbReference>
<dbReference type="InterPro" id="IPR036390">
    <property type="entry name" value="WH_DNA-bd_sf"/>
</dbReference>
<name>A0A7S7SNT3_PALFE</name>